<keyword evidence="10" id="KW-1185">Reference proteome</keyword>
<keyword evidence="5" id="KW-0378">Hydrolase</keyword>
<evidence type="ECO:0000256" key="6">
    <source>
        <dbReference type="ARBA" id="ARBA00022918"/>
    </source>
</evidence>
<dbReference type="InterPro" id="IPR043128">
    <property type="entry name" value="Rev_trsase/Diguanyl_cyclase"/>
</dbReference>
<evidence type="ECO:0000313" key="9">
    <source>
        <dbReference type="EMBL" id="KAK1788806.1"/>
    </source>
</evidence>
<dbReference type="AlphaFoldDB" id="A0AAD9DP23"/>
<feature type="region of interest" description="Disordered" evidence="7">
    <location>
        <begin position="314"/>
        <end position="372"/>
    </location>
</feature>
<dbReference type="Gene3D" id="3.10.20.370">
    <property type="match status" value="1"/>
</dbReference>
<name>A0AAD9DP23_9TELE</name>
<feature type="domain" description="Reverse transcriptase RNase H-like" evidence="8">
    <location>
        <begin position="175"/>
        <end position="277"/>
    </location>
</feature>
<keyword evidence="6" id="KW-0695">RNA-directed DNA polymerase</keyword>
<dbReference type="GO" id="GO:0016787">
    <property type="term" value="F:hydrolase activity"/>
    <property type="evidence" value="ECO:0007669"/>
    <property type="project" value="UniProtKB-KW"/>
</dbReference>
<evidence type="ECO:0000256" key="3">
    <source>
        <dbReference type="ARBA" id="ARBA00022722"/>
    </source>
</evidence>
<evidence type="ECO:0000259" key="8">
    <source>
        <dbReference type="Pfam" id="PF17917"/>
    </source>
</evidence>
<protein>
    <recommendedName>
        <fullName evidence="8">Reverse transcriptase RNase H-like domain-containing protein</fullName>
    </recommendedName>
</protein>
<dbReference type="PANTHER" id="PTHR34072">
    <property type="entry name" value="ENZYMATIC POLYPROTEIN-RELATED"/>
    <property type="match status" value="1"/>
</dbReference>
<dbReference type="CDD" id="cd09274">
    <property type="entry name" value="RNase_HI_RT_Ty3"/>
    <property type="match status" value="1"/>
</dbReference>
<keyword evidence="1" id="KW-0808">Transferase</keyword>
<dbReference type="GO" id="GO:0003964">
    <property type="term" value="F:RNA-directed DNA polymerase activity"/>
    <property type="evidence" value="ECO:0007669"/>
    <property type="project" value="UniProtKB-KW"/>
</dbReference>
<sequence>MRGDGRGDSLLCAGSQSTDMLPETQSKGAYLPYLLLLLLHSRLLGSKQVDPLRVTHLTSVTAAGRWKQEAGQQREARTLIFEECGSGATTDLVVKGQFFAALPEGIVECVQCHYLESLEEAIQLVEDHFMAYLQPLTDLLRGQARWIKWTFEAEKSFEDLKTTFSTTLVLQQLHPEKPFVVEVDTSDVGVVLSQRRGKSGQLKPIAYFSKKLSLSKRNYGVGDRELLAMKLAFKEWRHCLEGVRHPFTVITNHKNLEYLQTIKRLNSRQARWLLFFSRGKALQWPDKPPAQGSGDCDSGGFLPVVLPRQPAVAATLPNSPPVPVSGMKDSARPVPASSESDTTRPGSVPGTSDAARPVSASGKRNAAHPGSVPGIVDAACTLTRSVPVAVPPDLLPPMAAVLHLDPLDLLLLFVAAAPLDPPVPVVGEMLQVLVPHARPRINHRFTPGIPLRPINRRYSDADTANKSGKTHQWLCKAISSYKRKADGRHGEALQYRLGNMETPQIPYNRKMKMQNPARCSPPPIGG</sequence>
<dbReference type="EMBL" id="JAROKS010000022">
    <property type="protein sequence ID" value="KAK1788806.1"/>
    <property type="molecule type" value="Genomic_DNA"/>
</dbReference>
<comment type="caution">
    <text evidence="9">The sequence shown here is derived from an EMBL/GenBank/DDBJ whole genome shotgun (WGS) entry which is preliminary data.</text>
</comment>
<dbReference type="InterPro" id="IPR043502">
    <property type="entry name" value="DNA/RNA_pol_sf"/>
</dbReference>
<evidence type="ECO:0000256" key="1">
    <source>
        <dbReference type="ARBA" id="ARBA00022679"/>
    </source>
</evidence>
<evidence type="ECO:0000256" key="2">
    <source>
        <dbReference type="ARBA" id="ARBA00022695"/>
    </source>
</evidence>
<dbReference type="PANTHER" id="PTHR34072:SF42">
    <property type="entry name" value="INTEGRASE CATALYTIC DOMAIN-CONTAINING PROTEIN"/>
    <property type="match status" value="1"/>
</dbReference>
<gene>
    <name evidence="9" type="ORF">P4O66_002616</name>
</gene>
<dbReference type="InterPro" id="IPR041373">
    <property type="entry name" value="RT_RNaseH"/>
</dbReference>
<dbReference type="GO" id="GO:0004519">
    <property type="term" value="F:endonuclease activity"/>
    <property type="evidence" value="ECO:0007669"/>
    <property type="project" value="UniProtKB-KW"/>
</dbReference>
<dbReference type="Pfam" id="PF17917">
    <property type="entry name" value="RT_RNaseH"/>
    <property type="match status" value="1"/>
</dbReference>
<evidence type="ECO:0000313" key="10">
    <source>
        <dbReference type="Proteomes" id="UP001239994"/>
    </source>
</evidence>
<dbReference type="SUPFAM" id="SSF56672">
    <property type="entry name" value="DNA/RNA polymerases"/>
    <property type="match status" value="1"/>
</dbReference>
<evidence type="ECO:0000256" key="7">
    <source>
        <dbReference type="SAM" id="MobiDB-lite"/>
    </source>
</evidence>
<keyword evidence="4" id="KW-0255">Endonuclease</keyword>
<keyword evidence="2" id="KW-0548">Nucleotidyltransferase</keyword>
<dbReference type="Proteomes" id="UP001239994">
    <property type="component" value="Unassembled WGS sequence"/>
</dbReference>
<keyword evidence="3" id="KW-0540">Nuclease</keyword>
<proteinExistence type="predicted"/>
<evidence type="ECO:0000256" key="5">
    <source>
        <dbReference type="ARBA" id="ARBA00022801"/>
    </source>
</evidence>
<accession>A0AAD9DP23</accession>
<reference evidence="9" key="1">
    <citation type="submission" date="2023-03" db="EMBL/GenBank/DDBJ databases">
        <title>Electrophorus voltai genome.</title>
        <authorList>
            <person name="Bian C."/>
        </authorList>
    </citation>
    <scope>NUCLEOTIDE SEQUENCE</scope>
    <source>
        <strain evidence="9">CB-2022</strain>
        <tissue evidence="9">Muscle</tissue>
    </source>
</reference>
<organism evidence="9 10">
    <name type="scientific">Electrophorus voltai</name>
    <dbReference type="NCBI Taxonomy" id="2609070"/>
    <lineage>
        <taxon>Eukaryota</taxon>
        <taxon>Metazoa</taxon>
        <taxon>Chordata</taxon>
        <taxon>Craniata</taxon>
        <taxon>Vertebrata</taxon>
        <taxon>Euteleostomi</taxon>
        <taxon>Actinopterygii</taxon>
        <taxon>Neopterygii</taxon>
        <taxon>Teleostei</taxon>
        <taxon>Ostariophysi</taxon>
        <taxon>Gymnotiformes</taxon>
        <taxon>Gymnotoidei</taxon>
        <taxon>Gymnotidae</taxon>
        <taxon>Electrophorus</taxon>
    </lineage>
</organism>
<evidence type="ECO:0000256" key="4">
    <source>
        <dbReference type="ARBA" id="ARBA00022759"/>
    </source>
</evidence>
<dbReference type="SUPFAM" id="SSF47353">
    <property type="entry name" value="Retrovirus capsid dimerization domain-like"/>
    <property type="match status" value="1"/>
</dbReference>
<dbReference type="Gene3D" id="3.30.70.270">
    <property type="match status" value="1"/>
</dbReference>